<dbReference type="AlphaFoldDB" id="A0A7J3WCA6"/>
<comment type="subcellular location">
    <subcellularLocation>
        <location evidence="1">Membrane</location>
        <topology evidence="1">Multi-pass membrane protein</topology>
    </subcellularLocation>
</comment>
<evidence type="ECO:0000313" key="7">
    <source>
        <dbReference type="EMBL" id="HHN52259.1"/>
    </source>
</evidence>
<feature type="transmembrane region" description="Helical" evidence="6">
    <location>
        <begin position="190"/>
        <end position="212"/>
    </location>
</feature>
<evidence type="ECO:0000256" key="4">
    <source>
        <dbReference type="ARBA" id="ARBA00022989"/>
    </source>
</evidence>
<evidence type="ECO:0000256" key="5">
    <source>
        <dbReference type="ARBA" id="ARBA00023136"/>
    </source>
</evidence>
<feature type="transmembrane region" description="Helical" evidence="6">
    <location>
        <begin position="154"/>
        <end position="178"/>
    </location>
</feature>
<evidence type="ECO:0000256" key="1">
    <source>
        <dbReference type="ARBA" id="ARBA00004141"/>
    </source>
</evidence>
<name>A0A7J3WCA6_CALS0</name>
<protein>
    <submittedName>
        <fullName evidence="7">DUF92 domain-containing protein</fullName>
    </submittedName>
</protein>
<gene>
    <name evidence="7" type="ORF">ENM30_02985</name>
</gene>
<proteinExistence type="inferred from homology"/>
<feature type="transmembrane region" description="Helical" evidence="6">
    <location>
        <begin position="248"/>
        <end position="268"/>
    </location>
</feature>
<evidence type="ECO:0000256" key="2">
    <source>
        <dbReference type="ARBA" id="ARBA00009012"/>
    </source>
</evidence>
<evidence type="ECO:0000256" key="3">
    <source>
        <dbReference type="ARBA" id="ARBA00022692"/>
    </source>
</evidence>
<dbReference type="InterPro" id="IPR002794">
    <property type="entry name" value="DUF92_TMEM19"/>
</dbReference>
<organism evidence="7">
    <name type="scientific">Caldiarchaeum subterraneum</name>
    <dbReference type="NCBI Taxonomy" id="311458"/>
    <lineage>
        <taxon>Archaea</taxon>
        <taxon>Nitrososphaerota</taxon>
        <taxon>Candidatus Caldarchaeales</taxon>
        <taxon>Candidatus Caldarchaeaceae</taxon>
        <taxon>Candidatus Caldarchaeum</taxon>
    </lineage>
</organism>
<dbReference type="Pfam" id="PF01940">
    <property type="entry name" value="DUF92"/>
    <property type="match status" value="1"/>
</dbReference>
<feature type="transmembrane region" description="Helical" evidence="6">
    <location>
        <begin position="7"/>
        <end position="28"/>
    </location>
</feature>
<evidence type="ECO:0000256" key="6">
    <source>
        <dbReference type="SAM" id="Phobius"/>
    </source>
</evidence>
<feature type="transmembrane region" description="Helical" evidence="6">
    <location>
        <begin position="84"/>
        <end position="104"/>
    </location>
</feature>
<keyword evidence="3 6" id="KW-0812">Transmembrane</keyword>
<reference evidence="7" key="1">
    <citation type="journal article" date="2020" name="mSystems">
        <title>Genome- and Community-Level Interaction Insights into Carbon Utilization and Element Cycling Functions of Hydrothermarchaeota in Hydrothermal Sediment.</title>
        <authorList>
            <person name="Zhou Z."/>
            <person name="Liu Y."/>
            <person name="Xu W."/>
            <person name="Pan J."/>
            <person name="Luo Z.H."/>
            <person name="Li M."/>
        </authorList>
    </citation>
    <scope>NUCLEOTIDE SEQUENCE [LARGE SCALE GENOMIC DNA]</scope>
    <source>
        <strain evidence="7">SpSt-1073</strain>
    </source>
</reference>
<sequence>MKGLLTNFLEATVVIAAVGAAALAGRFLDLRGAGAAAVLGYLIYIFGGRMHFLLLLVFFIVSGFSTRYRYREKYGEYGRGVRTWSNVISNGLAAALIATAGYFLNDPSTALPLYVGAVSAVFADTMSTELGLLSKRPPILITSLKRTEPGTPGGVTPLGLMSAFVTGFIITATIFLYTGFSAATLPFNKVVLVSVFSGFTGSLFDSVVGGLVQSRYRCTVCGRAVEVKKHCGKMTLYLGGSRLINNDLVNLLTSFYGAFSAYSLWVFLG</sequence>
<comment type="caution">
    <text evidence="7">The sequence shown here is derived from an EMBL/GenBank/DDBJ whole genome shotgun (WGS) entry which is preliminary data.</text>
</comment>
<dbReference type="PANTHER" id="PTHR13353">
    <property type="entry name" value="TRANSMEMBRANE PROTEIN 19"/>
    <property type="match status" value="1"/>
</dbReference>
<keyword evidence="4 6" id="KW-1133">Transmembrane helix</keyword>
<dbReference type="EMBL" id="DRXG01000059">
    <property type="protein sequence ID" value="HHN52259.1"/>
    <property type="molecule type" value="Genomic_DNA"/>
</dbReference>
<dbReference type="GO" id="GO:0016020">
    <property type="term" value="C:membrane"/>
    <property type="evidence" value="ECO:0007669"/>
    <property type="project" value="UniProtKB-SubCell"/>
</dbReference>
<accession>A0A7J3WCA6</accession>
<comment type="similarity">
    <text evidence="2">Belongs to the TMEM19 family.</text>
</comment>
<feature type="transmembrane region" description="Helical" evidence="6">
    <location>
        <begin position="40"/>
        <end position="64"/>
    </location>
</feature>
<feature type="transmembrane region" description="Helical" evidence="6">
    <location>
        <begin position="110"/>
        <end position="133"/>
    </location>
</feature>
<dbReference type="PANTHER" id="PTHR13353:SF5">
    <property type="entry name" value="TRANSMEMBRANE PROTEIN 19"/>
    <property type="match status" value="1"/>
</dbReference>
<keyword evidence="5 6" id="KW-0472">Membrane</keyword>